<evidence type="ECO:0000313" key="2">
    <source>
        <dbReference type="Proteomes" id="UP000223913"/>
    </source>
</evidence>
<name>A0A2D0NE31_FLAN2</name>
<comment type="caution">
    <text evidence="1">The sequence shown here is derived from an EMBL/GenBank/DDBJ whole genome shotgun (WGS) entry which is preliminary data.</text>
</comment>
<protein>
    <submittedName>
        <fullName evidence="1">Uncharacterized protein</fullName>
    </submittedName>
</protein>
<proteinExistence type="predicted"/>
<gene>
    <name evidence="1" type="ORF">CRP01_12795</name>
</gene>
<organism evidence="1 2">
    <name type="scientific">Flavilitoribacter nigricans (strain ATCC 23147 / DSM 23189 / NBRC 102662 / NCIMB 1420 / SS-2)</name>
    <name type="common">Lewinella nigricans</name>
    <dbReference type="NCBI Taxonomy" id="1122177"/>
    <lineage>
        <taxon>Bacteria</taxon>
        <taxon>Pseudomonadati</taxon>
        <taxon>Bacteroidota</taxon>
        <taxon>Saprospiria</taxon>
        <taxon>Saprospirales</taxon>
        <taxon>Lewinellaceae</taxon>
        <taxon>Flavilitoribacter</taxon>
    </lineage>
</organism>
<dbReference type="EMBL" id="PDUD01000018">
    <property type="protein sequence ID" value="PHN06439.1"/>
    <property type="molecule type" value="Genomic_DNA"/>
</dbReference>
<evidence type="ECO:0000313" key="1">
    <source>
        <dbReference type="EMBL" id="PHN06439.1"/>
    </source>
</evidence>
<sequence>MVIVYNDDPLSNFSRILTCYADIQSLNLADWKSAILKITPLAEVCTFGDIYVSATLIMTQILIDTAGHQS</sequence>
<dbReference type="Proteomes" id="UP000223913">
    <property type="component" value="Unassembled WGS sequence"/>
</dbReference>
<dbReference type="AlphaFoldDB" id="A0A2D0NE31"/>
<keyword evidence="2" id="KW-1185">Reference proteome</keyword>
<reference evidence="1 2" key="1">
    <citation type="submission" date="2017-10" db="EMBL/GenBank/DDBJ databases">
        <title>The draft genome sequence of Lewinella nigricans NBRC 102662.</title>
        <authorList>
            <person name="Wang K."/>
        </authorList>
    </citation>
    <scope>NUCLEOTIDE SEQUENCE [LARGE SCALE GENOMIC DNA]</scope>
    <source>
        <strain evidence="1 2">NBRC 102662</strain>
    </source>
</reference>
<accession>A0A2D0NE31</accession>